<accession>A0A0L7QU83</accession>
<reference evidence="1 2" key="1">
    <citation type="submission" date="2015-07" db="EMBL/GenBank/DDBJ databases">
        <title>The genome of Habropoda laboriosa.</title>
        <authorList>
            <person name="Pan H."/>
            <person name="Kapheim K."/>
        </authorList>
    </citation>
    <scope>NUCLEOTIDE SEQUENCE [LARGE SCALE GENOMIC DNA]</scope>
    <source>
        <strain evidence="1">0110345459</strain>
    </source>
</reference>
<protein>
    <submittedName>
        <fullName evidence="1">Uncharacterized protein</fullName>
    </submittedName>
</protein>
<keyword evidence="2" id="KW-1185">Reference proteome</keyword>
<name>A0A0L7QU83_9HYME</name>
<dbReference type="AlphaFoldDB" id="A0A0L7QU83"/>
<organism evidence="1 2">
    <name type="scientific">Habropoda laboriosa</name>
    <dbReference type="NCBI Taxonomy" id="597456"/>
    <lineage>
        <taxon>Eukaryota</taxon>
        <taxon>Metazoa</taxon>
        <taxon>Ecdysozoa</taxon>
        <taxon>Arthropoda</taxon>
        <taxon>Hexapoda</taxon>
        <taxon>Insecta</taxon>
        <taxon>Pterygota</taxon>
        <taxon>Neoptera</taxon>
        <taxon>Endopterygota</taxon>
        <taxon>Hymenoptera</taxon>
        <taxon>Apocrita</taxon>
        <taxon>Aculeata</taxon>
        <taxon>Apoidea</taxon>
        <taxon>Anthophila</taxon>
        <taxon>Apidae</taxon>
        <taxon>Habropoda</taxon>
    </lineage>
</organism>
<proteinExistence type="predicted"/>
<dbReference type="Proteomes" id="UP000053825">
    <property type="component" value="Unassembled WGS sequence"/>
</dbReference>
<evidence type="ECO:0000313" key="1">
    <source>
        <dbReference type="EMBL" id="KOC62203.1"/>
    </source>
</evidence>
<sequence length="59" mass="6721">MLINKGNVTCRKEVVYAENGVNLLQCNDRIVQAFKLLKYENTVPSVHDSLIPRATICMR</sequence>
<dbReference type="EMBL" id="KQ414735">
    <property type="protein sequence ID" value="KOC62203.1"/>
    <property type="molecule type" value="Genomic_DNA"/>
</dbReference>
<gene>
    <name evidence="1" type="ORF">WH47_03961</name>
</gene>
<evidence type="ECO:0000313" key="2">
    <source>
        <dbReference type="Proteomes" id="UP000053825"/>
    </source>
</evidence>